<dbReference type="RefSeq" id="WP_053937628.1">
    <property type="nucleotide sequence ID" value="NZ_LAQT01000007.1"/>
</dbReference>
<reference evidence="4 5" key="1">
    <citation type="submission" date="2015-07" db="EMBL/GenBank/DDBJ databases">
        <title>Draft genome sequence of the Amantichitinum ursilacus IGB-41, a new chitin-degrading bacterium.</title>
        <authorList>
            <person name="Kirstahler P."/>
            <person name="Guenther M."/>
            <person name="Grumaz C."/>
            <person name="Rupp S."/>
            <person name="Zibek S."/>
            <person name="Sohn K."/>
        </authorList>
    </citation>
    <scope>NUCLEOTIDE SEQUENCE [LARGE SCALE GENOMIC DNA]</scope>
    <source>
        <strain evidence="4 5">IGB-41</strain>
    </source>
</reference>
<dbReference type="EMBL" id="LAQT01000007">
    <property type="protein sequence ID" value="KPC53393.1"/>
    <property type="molecule type" value="Genomic_DNA"/>
</dbReference>
<dbReference type="Gene3D" id="3.40.630.30">
    <property type="match status" value="1"/>
</dbReference>
<dbReference type="OrthoDB" id="9796919at2"/>
<organism evidence="4 5">
    <name type="scientific">Amantichitinum ursilacus</name>
    <dbReference type="NCBI Taxonomy" id="857265"/>
    <lineage>
        <taxon>Bacteria</taxon>
        <taxon>Pseudomonadati</taxon>
        <taxon>Pseudomonadota</taxon>
        <taxon>Betaproteobacteria</taxon>
        <taxon>Neisseriales</taxon>
        <taxon>Chitinibacteraceae</taxon>
        <taxon>Amantichitinum</taxon>
    </lineage>
</organism>
<sequence>MIGEPQIALLESLAQSAWPALKTLMIDGWWLRMAEGYTKRANSVTPLNDGIMDLDHKLGICERTYAMHDLPTIFKVTSAHEELDAELALRGYEKLDLSSVQMVELASFLHFYDTDVRLYGGPTEEWLNAFCRFGKVSYSKKPLIEDMFASMPGPAAFALLKEGRTVVAVGMAVAIMDHLVLFDICTHPEHRRKGYARRVVSTLLRWGQEGGTVLALLQVVADNEPAIQLYEDFGFTEQYRYWYRRRNVKL</sequence>
<proteinExistence type="predicted"/>
<gene>
    <name evidence="4" type="ORF">WG78_09895</name>
</gene>
<dbReference type="STRING" id="857265.WG78_09895"/>
<dbReference type="PANTHER" id="PTHR43420">
    <property type="entry name" value="ACETYLTRANSFERASE"/>
    <property type="match status" value="1"/>
</dbReference>
<dbReference type="Proteomes" id="UP000037939">
    <property type="component" value="Unassembled WGS sequence"/>
</dbReference>
<feature type="domain" description="N-acetyltransferase" evidence="3">
    <location>
        <begin position="95"/>
        <end position="250"/>
    </location>
</feature>
<keyword evidence="1 4" id="KW-0808">Transferase</keyword>
<keyword evidence="5" id="KW-1185">Reference proteome</keyword>
<dbReference type="InterPro" id="IPR016181">
    <property type="entry name" value="Acyl_CoA_acyltransferase"/>
</dbReference>
<dbReference type="CDD" id="cd04301">
    <property type="entry name" value="NAT_SF"/>
    <property type="match status" value="1"/>
</dbReference>
<dbReference type="Pfam" id="PF24553">
    <property type="entry name" value="Rv0428c_C"/>
    <property type="match status" value="1"/>
</dbReference>
<name>A0A0N0GP36_9NEIS</name>
<evidence type="ECO:0000256" key="2">
    <source>
        <dbReference type="ARBA" id="ARBA00023315"/>
    </source>
</evidence>
<accession>A0A0N0GP36</accession>
<evidence type="ECO:0000313" key="4">
    <source>
        <dbReference type="EMBL" id="KPC53393.1"/>
    </source>
</evidence>
<dbReference type="InterPro" id="IPR000182">
    <property type="entry name" value="GNAT_dom"/>
</dbReference>
<dbReference type="SUPFAM" id="SSF55729">
    <property type="entry name" value="Acyl-CoA N-acyltransferases (Nat)"/>
    <property type="match status" value="1"/>
</dbReference>
<evidence type="ECO:0000313" key="5">
    <source>
        <dbReference type="Proteomes" id="UP000037939"/>
    </source>
</evidence>
<dbReference type="PROSITE" id="PS51186">
    <property type="entry name" value="GNAT"/>
    <property type="match status" value="1"/>
</dbReference>
<protein>
    <submittedName>
        <fullName evidence="4">Ribosomal-protein-alanine N-acetyltransferase</fullName>
    </submittedName>
</protein>
<keyword evidence="2" id="KW-0012">Acyltransferase</keyword>
<evidence type="ECO:0000256" key="1">
    <source>
        <dbReference type="ARBA" id="ARBA00022679"/>
    </source>
</evidence>
<evidence type="ECO:0000259" key="3">
    <source>
        <dbReference type="PROSITE" id="PS51186"/>
    </source>
</evidence>
<comment type="caution">
    <text evidence="4">The sequence shown here is derived from an EMBL/GenBank/DDBJ whole genome shotgun (WGS) entry which is preliminary data.</text>
</comment>
<dbReference type="InterPro" id="IPR050680">
    <property type="entry name" value="YpeA/RimI_acetyltransf"/>
</dbReference>
<dbReference type="AlphaFoldDB" id="A0A0N0GP36"/>
<dbReference type="GO" id="GO:0016747">
    <property type="term" value="F:acyltransferase activity, transferring groups other than amino-acyl groups"/>
    <property type="evidence" value="ECO:0007669"/>
    <property type="project" value="InterPro"/>
</dbReference>
<dbReference type="PANTHER" id="PTHR43420:SF12">
    <property type="entry name" value="N-ACETYLTRANSFERASE DOMAIN-CONTAINING PROTEIN"/>
    <property type="match status" value="1"/>
</dbReference>
<dbReference type="InterPro" id="IPR056935">
    <property type="entry name" value="Rv0428c-like_C"/>
</dbReference>